<accession>A0ABS8W3U7</accession>
<dbReference type="Proteomes" id="UP000823775">
    <property type="component" value="Unassembled WGS sequence"/>
</dbReference>
<evidence type="ECO:0000313" key="1">
    <source>
        <dbReference type="EMBL" id="MCE2056145.1"/>
    </source>
</evidence>
<dbReference type="EMBL" id="JACEIK010006691">
    <property type="protein sequence ID" value="MCE2056145.1"/>
    <property type="molecule type" value="Genomic_DNA"/>
</dbReference>
<protein>
    <submittedName>
        <fullName evidence="1">Uncharacterized protein</fullName>
    </submittedName>
</protein>
<reference evidence="1 2" key="1">
    <citation type="journal article" date="2021" name="BMC Genomics">
        <title>Datura genome reveals duplications of psychoactive alkaloid biosynthetic genes and high mutation rate following tissue culture.</title>
        <authorList>
            <person name="Rajewski A."/>
            <person name="Carter-House D."/>
            <person name="Stajich J."/>
            <person name="Litt A."/>
        </authorList>
    </citation>
    <scope>NUCLEOTIDE SEQUENCE [LARGE SCALE GENOMIC DNA]</scope>
    <source>
        <strain evidence="1">AR-01</strain>
    </source>
</reference>
<evidence type="ECO:0000313" key="2">
    <source>
        <dbReference type="Proteomes" id="UP000823775"/>
    </source>
</evidence>
<comment type="caution">
    <text evidence="1">The sequence shown here is derived from an EMBL/GenBank/DDBJ whole genome shotgun (WGS) entry which is preliminary data.</text>
</comment>
<name>A0ABS8W3U7_DATST</name>
<organism evidence="1 2">
    <name type="scientific">Datura stramonium</name>
    <name type="common">Jimsonweed</name>
    <name type="synonym">Common thornapple</name>
    <dbReference type="NCBI Taxonomy" id="4076"/>
    <lineage>
        <taxon>Eukaryota</taxon>
        <taxon>Viridiplantae</taxon>
        <taxon>Streptophyta</taxon>
        <taxon>Embryophyta</taxon>
        <taxon>Tracheophyta</taxon>
        <taxon>Spermatophyta</taxon>
        <taxon>Magnoliopsida</taxon>
        <taxon>eudicotyledons</taxon>
        <taxon>Gunneridae</taxon>
        <taxon>Pentapetalae</taxon>
        <taxon>asterids</taxon>
        <taxon>lamiids</taxon>
        <taxon>Solanales</taxon>
        <taxon>Solanaceae</taxon>
        <taxon>Solanoideae</taxon>
        <taxon>Datureae</taxon>
        <taxon>Datura</taxon>
    </lineage>
</organism>
<sequence>MGVVEPSASFSLPNDVDGLSEEKMALYQSSGSIAPPSMIHCPLLEVLCIGRHSCRDVWSSPITSETLVLCCLIRAQEKVFATEVSRGAGSDMPALLIECQHPAVLPARRQPAPEALSISS</sequence>
<proteinExistence type="predicted"/>
<keyword evidence="2" id="KW-1185">Reference proteome</keyword>
<gene>
    <name evidence="1" type="ORF">HAX54_044119</name>
</gene>